<evidence type="ECO:0000313" key="4">
    <source>
        <dbReference type="Proteomes" id="UP000034034"/>
    </source>
</evidence>
<dbReference type="InterPro" id="IPR042070">
    <property type="entry name" value="PucR_C-HTH_sf"/>
</dbReference>
<evidence type="ECO:0000256" key="1">
    <source>
        <dbReference type="SAM" id="MobiDB-lite"/>
    </source>
</evidence>
<keyword evidence="3" id="KW-0238">DNA-binding</keyword>
<accession>A0A0F7CPK2</accession>
<feature type="region of interest" description="Disordered" evidence="1">
    <location>
        <begin position="367"/>
        <end position="390"/>
    </location>
</feature>
<dbReference type="PATRIC" id="fig|408015.6.peg.3464"/>
<evidence type="ECO:0000259" key="2">
    <source>
        <dbReference type="Pfam" id="PF13556"/>
    </source>
</evidence>
<sequence>MGGVLEWLGARLDAQVAVVGGRGDGPVEVEEATAGFPSAARAGLQELAPRVVGGRLASAATTTGGEGGAGSWWLRLERIGPRPPHRVLVVAAERAPDRAESAVASQVCGVLDLLFRARETDAARRGYQRKARQLRLALFQALMAGDPVLARRMSAGDPAGVLETERARVHLLRCAPGDRDRLAQTYQDPSGFHGRALMVRCPVYDEHLICLIPEGDPAGEPLAGALRELVGANRTYTLGISAVQPLAATAEAYEQARHALAVARTTPDRIAGYEGREPLARLLPPAPAGRWAAGLLRPLDAVPRLAVDITGLALSMPRAGVARFLNLSRTTVGAHVREVESALGMDLHAVRDRAALHLAVALAARRADPPWATDPEPGAGTGPGDAPRLTDLLGTDAARRWARAFWTPLAGAEHHRVRGTLRGWIDANADARRAAQELGLSRTTVTAHLRTAERLLHRDLSASGPGIHDLVHALRISVSSHEADSGHRAQ</sequence>
<feature type="domain" description="PucR C-terminal helix-turn-helix" evidence="2">
    <location>
        <begin position="419"/>
        <end position="462"/>
    </location>
</feature>
<dbReference type="KEGG" id="sxi:SXIM_34220"/>
<proteinExistence type="predicted"/>
<dbReference type="Gene3D" id="1.10.10.2840">
    <property type="entry name" value="PucR C-terminal helix-turn-helix domain"/>
    <property type="match status" value="2"/>
</dbReference>
<dbReference type="InterPro" id="IPR025736">
    <property type="entry name" value="PucR_C-HTH_dom"/>
</dbReference>
<dbReference type="STRING" id="408015.SXIM_34220"/>
<reference evidence="3" key="1">
    <citation type="submission" date="2019-08" db="EMBL/GenBank/DDBJ databases">
        <title>Complete genome sequence of a mangrove-derived Streptomyces xiamenensis.</title>
        <authorList>
            <person name="Xu J."/>
        </authorList>
    </citation>
    <scope>NUCLEOTIDE SEQUENCE</scope>
    <source>
        <strain evidence="3">318</strain>
    </source>
</reference>
<evidence type="ECO:0000313" key="3">
    <source>
        <dbReference type="EMBL" id="AKG44806.1"/>
    </source>
</evidence>
<protein>
    <submittedName>
        <fullName evidence="3">DNA-binding protein</fullName>
    </submittedName>
</protein>
<dbReference type="InterPro" id="IPR051448">
    <property type="entry name" value="CdaR-like_regulators"/>
</dbReference>
<keyword evidence="4" id="KW-1185">Reference proteome</keyword>
<gene>
    <name evidence="3" type="ORF">SXIM_34220</name>
</gene>
<name>A0A0F7CPK2_9ACTN</name>
<organism evidence="3 4">
    <name type="scientific">Streptomyces xiamenensis</name>
    <dbReference type="NCBI Taxonomy" id="408015"/>
    <lineage>
        <taxon>Bacteria</taxon>
        <taxon>Bacillati</taxon>
        <taxon>Actinomycetota</taxon>
        <taxon>Actinomycetes</taxon>
        <taxon>Kitasatosporales</taxon>
        <taxon>Streptomycetaceae</taxon>
        <taxon>Streptomyces</taxon>
    </lineage>
</organism>
<dbReference type="EMBL" id="CP009922">
    <property type="protein sequence ID" value="AKG44806.1"/>
    <property type="molecule type" value="Genomic_DNA"/>
</dbReference>
<dbReference type="Proteomes" id="UP000034034">
    <property type="component" value="Chromosome"/>
</dbReference>
<dbReference type="GO" id="GO:0003677">
    <property type="term" value="F:DNA binding"/>
    <property type="evidence" value="ECO:0007669"/>
    <property type="project" value="UniProtKB-KW"/>
</dbReference>
<dbReference type="PANTHER" id="PTHR33744">
    <property type="entry name" value="CARBOHYDRATE DIACID REGULATOR"/>
    <property type="match status" value="1"/>
</dbReference>
<dbReference type="AlphaFoldDB" id="A0A0F7CPK2"/>
<dbReference type="PANTHER" id="PTHR33744:SF1">
    <property type="entry name" value="DNA-BINDING TRANSCRIPTIONAL ACTIVATOR ADER"/>
    <property type="match status" value="1"/>
</dbReference>
<dbReference type="Pfam" id="PF13556">
    <property type="entry name" value="HTH_30"/>
    <property type="match status" value="1"/>
</dbReference>
<dbReference type="HOGENOM" id="CLU_540697_0_0_11"/>